<proteinExistence type="predicted"/>
<comment type="caution">
    <text evidence="1">The sequence shown here is derived from an EMBL/GenBank/DDBJ whole genome shotgun (WGS) entry which is preliminary data.</text>
</comment>
<gene>
    <name evidence="1" type="ORF">C0Q70_12589</name>
</gene>
<sequence>MHLSLHHSITNTKLDLQVTVPSENQEMIAMNCTVEPGLSELIRIEVNKKSDPQEAVFHDVVPVGSIDAYQSIQSHNSKIIVEGHLDKTGWTMSYLSVTILRYECTDDRLYYCIATGSRSRLVAEVDVKFAHPQVTRVCNSHRAQKTVFIFPVCSMFVVYRFSPSGMPTMNPDLAKKGVSVRGVLDAYFSAGTCEDTGVYRCKQVYQSTGEAAVKVVLSEARLLPCYSLRVVVLVSLEVSVVRNGTRRVLAYINSFLNEAKVSHESSDVRVVGEIHPYNPTASSLNVTSELTSLEGVSLYITTCTAVYSGNETKGTVVNSMADARVRFQK</sequence>
<dbReference type="Proteomes" id="UP000245119">
    <property type="component" value="Linkage Group LG7"/>
</dbReference>
<evidence type="ECO:0000313" key="1">
    <source>
        <dbReference type="EMBL" id="PVD27431.1"/>
    </source>
</evidence>
<keyword evidence="2" id="KW-1185">Reference proteome</keyword>
<reference evidence="1 2" key="1">
    <citation type="submission" date="2018-04" db="EMBL/GenBank/DDBJ databases">
        <title>The genome of golden apple snail Pomacea canaliculata provides insight into stress tolerance and invasive adaptation.</title>
        <authorList>
            <person name="Liu C."/>
            <person name="Liu B."/>
            <person name="Ren Y."/>
            <person name="Zhang Y."/>
            <person name="Wang H."/>
            <person name="Li S."/>
            <person name="Jiang F."/>
            <person name="Yin L."/>
            <person name="Zhang G."/>
            <person name="Qian W."/>
            <person name="Fan W."/>
        </authorList>
    </citation>
    <scope>NUCLEOTIDE SEQUENCE [LARGE SCALE GENOMIC DNA]</scope>
    <source>
        <strain evidence="1">SZHN2017</strain>
        <tissue evidence="1">Muscle</tissue>
    </source>
</reference>
<dbReference type="AlphaFoldDB" id="A0A2T7P1Y6"/>
<organism evidence="1 2">
    <name type="scientific">Pomacea canaliculata</name>
    <name type="common">Golden apple snail</name>
    <dbReference type="NCBI Taxonomy" id="400727"/>
    <lineage>
        <taxon>Eukaryota</taxon>
        <taxon>Metazoa</taxon>
        <taxon>Spiralia</taxon>
        <taxon>Lophotrochozoa</taxon>
        <taxon>Mollusca</taxon>
        <taxon>Gastropoda</taxon>
        <taxon>Caenogastropoda</taxon>
        <taxon>Architaenioglossa</taxon>
        <taxon>Ampullarioidea</taxon>
        <taxon>Ampullariidae</taxon>
        <taxon>Pomacea</taxon>
    </lineage>
</organism>
<name>A0A2T7P1Y6_POMCA</name>
<accession>A0A2T7P1Y6</accession>
<protein>
    <submittedName>
        <fullName evidence="1">Uncharacterized protein</fullName>
    </submittedName>
</protein>
<dbReference type="EMBL" id="PZQS01000007">
    <property type="protein sequence ID" value="PVD27431.1"/>
    <property type="molecule type" value="Genomic_DNA"/>
</dbReference>
<evidence type="ECO:0000313" key="2">
    <source>
        <dbReference type="Proteomes" id="UP000245119"/>
    </source>
</evidence>